<feature type="region of interest" description="Disordered" evidence="2">
    <location>
        <begin position="1"/>
        <end position="22"/>
    </location>
</feature>
<keyword evidence="1" id="KW-0418">Kinase</keyword>
<evidence type="ECO:0000259" key="3">
    <source>
        <dbReference type="Pfam" id="PF13581"/>
    </source>
</evidence>
<dbReference type="KEGG" id="ypac:CEW88_10910"/>
<dbReference type="AlphaFoldDB" id="A0A2U8HHB8"/>
<evidence type="ECO:0000313" key="5">
    <source>
        <dbReference type="Proteomes" id="UP000244915"/>
    </source>
</evidence>
<dbReference type="PANTHER" id="PTHR35526:SF3">
    <property type="entry name" value="ANTI-SIGMA-F FACTOR RSBW"/>
    <property type="match status" value="1"/>
</dbReference>
<dbReference type="InterPro" id="IPR050267">
    <property type="entry name" value="Anti-sigma-factor_SerPK"/>
</dbReference>
<keyword evidence="1" id="KW-0808">Transferase</keyword>
<sequence>MGSMALRSAMGADGPEPGGAGLRLQISSSATEVRAALGQVTEALGRGGHDARARSCAELVLAEALNNIVEHAYAGQDLGRITLRLQGAPGKIHLELRDRGRPMPGLALPEGRLKPLGHDGDLAEGGFGWYLIRRLATEVSYRRDGRENVLRLVLVSGPESGERG</sequence>
<keyword evidence="1" id="KW-0723">Serine/threonine-protein kinase</keyword>
<accession>A0A2U8HHB8</accession>
<gene>
    <name evidence="4" type="ORF">CEW88_10910</name>
</gene>
<dbReference type="GO" id="GO:0004674">
    <property type="term" value="F:protein serine/threonine kinase activity"/>
    <property type="evidence" value="ECO:0007669"/>
    <property type="project" value="UniProtKB-KW"/>
</dbReference>
<dbReference type="CDD" id="cd16936">
    <property type="entry name" value="HATPase_RsbW-like"/>
    <property type="match status" value="1"/>
</dbReference>
<dbReference type="InterPro" id="IPR003594">
    <property type="entry name" value="HATPase_dom"/>
</dbReference>
<dbReference type="EMBL" id="CP022189">
    <property type="protein sequence ID" value="AWI84145.1"/>
    <property type="molecule type" value="Genomic_DNA"/>
</dbReference>
<feature type="domain" description="Histidine kinase/HSP90-like ATPase" evidence="3">
    <location>
        <begin position="27"/>
        <end position="153"/>
    </location>
</feature>
<dbReference type="Proteomes" id="UP000244915">
    <property type="component" value="Chromosome 1"/>
</dbReference>
<dbReference type="Pfam" id="PF13581">
    <property type="entry name" value="HATPase_c_2"/>
    <property type="match status" value="1"/>
</dbReference>
<name>A0A2U8HHB8_9RHOB</name>
<protein>
    <submittedName>
        <fullName evidence="4">Anti-sigma factor</fullName>
    </submittedName>
</protein>
<dbReference type="InterPro" id="IPR036890">
    <property type="entry name" value="HATPase_C_sf"/>
</dbReference>
<proteinExistence type="predicted"/>
<reference evidence="4 5" key="1">
    <citation type="submission" date="2017-06" db="EMBL/GenBank/DDBJ databases">
        <title>Yangia sp. YSBP01 complete genome sequence.</title>
        <authorList>
            <person name="Woo J.-H."/>
            <person name="Kim H.-S."/>
        </authorList>
    </citation>
    <scope>NUCLEOTIDE SEQUENCE [LARGE SCALE GENOMIC DNA]</scope>
    <source>
        <strain evidence="4 5">YSBP01</strain>
    </source>
</reference>
<dbReference type="Gene3D" id="3.30.565.10">
    <property type="entry name" value="Histidine kinase-like ATPase, C-terminal domain"/>
    <property type="match status" value="1"/>
</dbReference>
<organism evidence="4 5">
    <name type="scientific">Alloyangia pacifica</name>
    <dbReference type="NCBI Taxonomy" id="311180"/>
    <lineage>
        <taxon>Bacteria</taxon>
        <taxon>Pseudomonadati</taxon>
        <taxon>Pseudomonadota</taxon>
        <taxon>Alphaproteobacteria</taxon>
        <taxon>Rhodobacterales</taxon>
        <taxon>Roseobacteraceae</taxon>
        <taxon>Alloyangia</taxon>
    </lineage>
</organism>
<evidence type="ECO:0000313" key="4">
    <source>
        <dbReference type="EMBL" id="AWI84145.1"/>
    </source>
</evidence>
<evidence type="ECO:0000256" key="1">
    <source>
        <dbReference type="ARBA" id="ARBA00022527"/>
    </source>
</evidence>
<dbReference type="SUPFAM" id="SSF55874">
    <property type="entry name" value="ATPase domain of HSP90 chaperone/DNA topoisomerase II/histidine kinase"/>
    <property type="match status" value="1"/>
</dbReference>
<evidence type="ECO:0000256" key="2">
    <source>
        <dbReference type="SAM" id="MobiDB-lite"/>
    </source>
</evidence>
<dbReference type="PANTHER" id="PTHR35526">
    <property type="entry name" value="ANTI-SIGMA-F FACTOR RSBW-RELATED"/>
    <property type="match status" value="1"/>
</dbReference>